<dbReference type="GeneID" id="63804888"/>
<gene>
    <name evidence="10" type="ORF">DL89DRAFT_269289</name>
</gene>
<dbReference type="SUPFAM" id="SSF52540">
    <property type="entry name" value="P-loop containing nucleoside triphosphate hydrolases"/>
    <property type="match status" value="2"/>
</dbReference>
<feature type="transmembrane region" description="Helical" evidence="8">
    <location>
        <begin position="226"/>
        <end position="245"/>
    </location>
</feature>
<feature type="transmembrane region" description="Helical" evidence="8">
    <location>
        <begin position="753"/>
        <end position="779"/>
    </location>
</feature>
<dbReference type="PANTHER" id="PTHR24223:SF415">
    <property type="entry name" value="FI20190P1"/>
    <property type="match status" value="1"/>
</dbReference>
<evidence type="ECO:0000256" key="2">
    <source>
        <dbReference type="ARBA" id="ARBA00022448"/>
    </source>
</evidence>
<evidence type="ECO:0000313" key="10">
    <source>
        <dbReference type="EMBL" id="ORX67491.1"/>
    </source>
</evidence>
<dbReference type="STRING" id="61395.A0A1Y1W1U1"/>
<dbReference type="InterPro" id="IPR003593">
    <property type="entry name" value="AAA+_ATPase"/>
</dbReference>
<dbReference type="Gene3D" id="1.20.1560.10">
    <property type="entry name" value="ABC transporter type 1, transmembrane domain"/>
    <property type="match status" value="1"/>
</dbReference>
<dbReference type="InterPro" id="IPR027417">
    <property type="entry name" value="P-loop_NTPase"/>
</dbReference>
<organism evidence="10 11">
    <name type="scientific">Linderina pennispora</name>
    <dbReference type="NCBI Taxonomy" id="61395"/>
    <lineage>
        <taxon>Eukaryota</taxon>
        <taxon>Fungi</taxon>
        <taxon>Fungi incertae sedis</taxon>
        <taxon>Zoopagomycota</taxon>
        <taxon>Kickxellomycotina</taxon>
        <taxon>Kickxellomycetes</taxon>
        <taxon>Kickxellales</taxon>
        <taxon>Kickxellaceae</taxon>
        <taxon>Linderina</taxon>
    </lineage>
</organism>
<dbReference type="FunFam" id="3.40.50.300:FF:000997">
    <property type="entry name" value="Multidrug resistance-associated protein 1"/>
    <property type="match status" value="1"/>
</dbReference>
<proteinExistence type="predicted"/>
<evidence type="ECO:0000256" key="7">
    <source>
        <dbReference type="ARBA" id="ARBA00023136"/>
    </source>
</evidence>
<dbReference type="PROSITE" id="PS00211">
    <property type="entry name" value="ABC_TRANSPORTER_1"/>
    <property type="match status" value="1"/>
</dbReference>
<keyword evidence="7 8" id="KW-0472">Membrane</keyword>
<dbReference type="GO" id="GO:0005524">
    <property type="term" value="F:ATP binding"/>
    <property type="evidence" value="ECO:0007669"/>
    <property type="project" value="UniProtKB-KW"/>
</dbReference>
<dbReference type="InterPro" id="IPR003439">
    <property type="entry name" value="ABC_transporter-like_ATP-bd"/>
</dbReference>
<dbReference type="Pfam" id="PF00005">
    <property type="entry name" value="ABC_tran"/>
    <property type="match status" value="1"/>
</dbReference>
<keyword evidence="4" id="KW-0547">Nucleotide-binding</keyword>
<dbReference type="GO" id="GO:0042626">
    <property type="term" value="F:ATPase-coupled transmembrane transporter activity"/>
    <property type="evidence" value="ECO:0007669"/>
    <property type="project" value="TreeGrafter"/>
</dbReference>
<evidence type="ECO:0000256" key="8">
    <source>
        <dbReference type="SAM" id="Phobius"/>
    </source>
</evidence>
<keyword evidence="2" id="KW-0813">Transport</keyword>
<dbReference type="RefSeq" id="XP_040741378.1">
    <property type="nucleotide sequence ID" value="XM_040888240.1"/>
</dbReference>
<dbReference type="InterPro" id="IPR036640">
    <property type="entry name" value="ABC1_TM_sf"/>
</dbReference>
<dbReference type="OrthoDB" id="6500128at2759"/>
<comment type="subcellular location">
    <subcellularLocation>
        <location evidence="1">Membrane</location>
        <topology evidence="1">Multi-pass membrane protein</topology>
    </subcellularLocation>
</comment>
<comment type="caution">
    <text evidence="10">The sequence shown here is derived from an EMBL/GenBank/DDBJ whole genome shotgun (WGS) entry which is preliminary data.</text>
</comment>
<evidence type="ECO:0000256" key="1">
    <source>
        <dbReference type="ARBA" id="ARBA00004141"/>
    </source>
</evidence>
<dbReference type="PANTHER" id="PTHR24223">
    <property type="entry name" value="ATP-BINDING CASSETTE SUB-FAMILY C"/>
    <property type="match status" value="1"/>
</dbReference>
<sequence>MAKSITSVGILADIALLVLGATSALTKATQRYGHQRSMVTVFLGSVSLMSQLLSTTPTPTVGSTVSLMSSLMLFSWVFGVAGVSANSQAIAHGVRTMRLTIAEPSDWSTTSSIAVLSHLALAWACLAPATKRAVTNFLANTLFLNTLLFMYTCTKRDLVHSDVDDPVFREQTLREYENLRIMNKTRVSVVRRLISCVWKEMLLVSAAELAILLGLGFQHIQQGRLLVLYAVWVVLGFLEIVHSYLSIAKRAMVKRTHAVLQLKVAEAYVNRRHNEELDKEYEDFGSWSTYTVSSSAHTVVDLAARIVAITFNLWIISCSIGWRALIPVLFTVGSMVSEQLVANRIAELLELSKAERQPHFPTDATSLISNMRTVKFYGWEHVFDNLSANVDLPHFTPPLLWSTLSYILDIMNTATVELSTALTLLSYLRSDITVSYAEIMLVVNTTGQLTTCLRFTSSTLSTFRDTVKALGHLASLVADDKREFLAHSRTCNTLAVDICQCEFQWDKGSFALAPISLTIKPGEFVVVVGRVGSGKSSLLSALCGDMPMISGQGHIYGRVGYVSQKPWIMNATFRENVLFGQEFDEKFYWRVVEACALADDVKQFRARDQTEIGSRGINLSGGQKVRLALARAIYSRADIYLFDDILAAVDSCVERQIVERVLTGNGIISDKARVLVTHAEYLLPLANMVVMLENGSASIRSQVPATLTTAVSETPPMEPDSAEDDGTNGDSGIFTISPELDVPQFQLSYLWRYLSMSGAAVTAIPLVILVVTSIATHRVNSYRLDILSESDQTTMVASLRWYLAIHAALSIGIHCSYLILKWKVRQITREAVRDTLLLPLGVLSRLFDSGRSQMSILLPELLSSKLSTLLDALFSIAIIGQRMPFLYVFLLPMAVLGDLAREKLEKLGSSLNTIGSHSIILEIIQGRQTMRIYGAIDLANAYALNNVMNSVMYCWSAIYQFFLTILLMSLDSSSAMLTMSVWIYTLVNPIIRSLKKLPREAHRVVKGSRPPQGWPSIGTYLDKLDTPCEKVGIIGRTGAGKSSLTGSIFIDGIDISTIGLQDLHPALFEFTDDEGQIEDAILRPTYAHVKDDRRSGPWVSENGGKNFSVGQRQLILVLDEATANQDCTVLTVAHRLRTVMDIAEFDTPTSLLERDSLFKLFVESMELNNKC</sequence>
<reference evidence="10 11" key="1">
    <citation type="submission" date="2016-07" db="EMBL/GenBank/DDBJ databases">
        <title>Pervasive Adenine N6-methylation of Active Genes in Fungi.</title>
        <authorList>
            <consortium name="DOE Joint Genome Institute"/>
            <person name="Mondo S.J."/>
            <person name="Dannebaum R.O."/>
            <person name="Kuo R.C."/>
            <person name="Labutti K."/>
            <person name="Haridas S."/>
            <person name="Kuo A."/>
            <person name="Salamov A."/>
            <person name="Ahrendt S.R."/>
            <person name="Lipzen A."/>
            <person name="Sullivan W."/>
            <person name="Andreopoulos W.B."/>
            <person name="Clum A."/>
            <person name="Lindquist E."/>
            <person name="Daum C."/>
            <person name="Ramamoorthy G.K."/>
            <person name="Gryganskyi A."/>
            <person name="Culley D."/>
            <person name="Magnuson J.K."/>
            <person name="James T.Y."/>
            <person name="O'Malley M.A."/>
            <person name="Stajich J.E."/>
            <person name="Spatafora J.W."/>
            <person name="Visel A."/>
            <person name="Grigoriev I.V."/>
        </authorList>
    </citation>
    <scope>NUCLEOTIDE SEQUENCE [LARGE SCALE GENOMIC DNA]</scope>
    <source>
        <strain evidence="10 11">ATCC 12442</strain>
    </source>
</reference>
<keyword evidence="5" id="KW-0067">ATP-binding</keyword>
<dbReference type="AlphaFoldDB" id="A0A1Y1W1U1"/>
<dbReference type="Proteomes" id="UP000193922">
    <property type="component" value="Unassembled WGS sequence"/>
</dbReference>
<protein>
    <recommendedName>
        <fullName evidence="9">ABC transporter domain-containing protein</fullName>
    </recommendedName>
</protein>
<dbReference type="InterPro" id="IPR017871">
    <property type="entry name" value="ABC_transporter-like_CS"/>
</dbReference>
<evidence type="ECO:0000256" key="5">
    <source>
        <dbReference type="ARBA" id="ARBA00022840"/>
    </source>
</evidence>
<evidence type="ECO:0000313" key="11">
    <source>
        <dbReference type="Proteomes" id="UP000193922"/>
    </source>
</evidence>
<dbReference type="SUPFAM" id="SSF90123">
    <property type="entry name" value="ABC transporter transmembrane region"/>
    <property type="match status" value="1"/>
</dbReference>
<keyword evidence="6 8" id="KW-1133">Transmembrane helix</keyword>
<dbReference type="SMART" id="SM00382">
    <property type="entry name" value="AAA"/>
    <property type="match status" value="2"/>
</dbReference>
<evidence type="ECO:0000256" key="3">
    <source>
        <dbReference type="ARBA" id="ARBA00022692"/>
    </source>
</evidence>
<feature type="domain" description="ABC transporter" evidence="9">
    <location>
        <begin position="493"/>
        <end position="719"/>
    </location>
</feature>
<feature type="transmembrane region" description="Helical" evidence="8">
    <location>
        <begin position="6"/>
        <end position="25"/>
    </location>
</feature>
<dbReference type="GO" id="GO:0016887">
    <property type="term" value="F:ATP hydrolysis activity"/>
    <property type="evidence" value="ECO:0007669"/>
    <property type="project" value="InterPro"/>
</dbReference>
<dbReference type="Gene3D" id="3.40.50.300">
    <property type="entry name" value="P-loop containing nucleotide triphosphate hydrolases"/>
    <property type="match status" value="2"/>
</dbReference>
<feature type="transmembrane region" description="Helical" evidence="8">
    <location>
        <begin position="65"/>
        <end position="86"/>
    </location>
</feature>
<dbReference type="PROSITE" id="PS50893">
    <property type="entry name" value="ABC_TRANSPORTER_2"/>
    <property type="match status" value="1"/>
</dbReference>
<dbReference type="EMBL" id="MCFD01000012">
    <property type="protein sequence ID" value="ORX67491.1"/>
    <property type="molecule type" value="Genomic_DNA"/>
</dbReference>
<feature type="transmembrane region" description="Helical" evidence="8">
    <location>
        <begin position="799"/>
        <end position="820"/>
    </location>
</feature>
<dbReference type="InterPro" id="IPR050173">
    <property type="entry name" value="ABC_transporter_C-like"/>
</dbReference>
<name>A0A1Y1W1U1_9FUNG</name>
<feature type="transmembrane region" description="Helical" evidence="8">
    <location>
        <begin position="37"/>
        <end position="53"/>
    </location>
</feature>
<keyword evidence="3 8" id="KW-0812">Transmembrane</keyword>
<evidence type="ECO:0000256" key="4">
    <source>
        <dbReference type="ARBA" id="ARBA00022741"/>
    </source>
</evidence>
<feature type="transmembrane region" description="Helical" evidence="8">
    <location>
        <begin position="201"/>
        <end position="220"/>
    </location>
</feature>
<evidence type="ECO:0000256" key="6">
    <source>
        <dbReference type="ARBA" id="ARBA00022989"/>
    </source>
</evidence>
<dbReference type="GO" id="GO:0016020">
    <property type="term" value="C:membrane"/>
    <property type="evidence" value="ECO:0007669"/>
    <property type="project" value="UniProtKB-SubCell"/>
</dbReference>
<keyword evidence="11" id="KW-1185">Reference proteome</keyword>
<accession>A0A1Y1W1U1</accession>
<dbReference type="CDD" id="cd03250">
    <property type="entry name" value="ABCC_MRP_domain1"/>
    <property type="match status" value="1"/>
</dbReference>
<feature type="transmembrane region" description="Helical" evidence="8">
    <location>
        <begin position="958"/>
        <end position="987"/>
    </location>
</feature>
<evidence type="ECO:0000259" key="9">
    <source>
        <dbReference type="PROSITE" id="PS50893"/>
    </source>
</evidence>